<organism evidence="9 10">
    <name type="scientific">Morella rubra</name>
    <name type="common">Chinese bayberry</name>
    <dbReference type="NCBI Taxonomy" id="262757"/>
    <lineage>
        <taxon>Eukaryota</taxon>
        <taxon>Viridiplantae</taxon>
        <taxon>Streptophyta</taxon>
        <taxon>Embryophyta</taxon>
        <taxon>Tracheophyta</taxon>
        <taxon>Spermatophyta</taxon>
        <taxon>Magnoliopsida</taxon>
        <taxon>eudicotyledons</taxon>
        <taxon>Gunneridae</taxon>
        <taxon>Pentapetalae</taxon>
        <taxon>rosids</taxon>
        <taxon>fabids</taxon>
        <taxon>Fagales</taxon>
        <taxon>Myricaceae</taxon>
        <taxon>Morella</taxon>
    </lineage>
</organism>
<dbReference type="Proteomes" id="UP000516437">
    <property type="component" value="Chromosome 4"/>
</dbReference>
<evidence type="ECO:0000256" key="2">
    <source>
        <dbReference type="ARBA" id="ARBA00022853"/>
    </source>
</evidence>
<evidence type="ECO:0000256" key="4">
    <source>
        <dbReference type="ARBA" id="ARBA00023125"/>
    </source>
</evidence>
<feature type="compositionally biased region" description="Basic residues" evidence="7">
    <location>
        <begin position="91"/>
        <end position="100"/>
    </location>
</feature>
<accession>A0A6A1VZL0</accession>
<sequence>MASETLEERKPEDEAPAEEVKEELKPEVEEAKDDNKEEENKEEEEGGEATKDQEDAVVADTEVKDEESEDKNVEAGGEEKKKVEQGEASKKGKRGGRRGSSKKDQSELKNKTSQVSTVEENKEPVTPASDRPTRERKTVERYSVPSPGRSAKSSASKGLSIEKGRGTQLKDIPNVAFKLSKRKTDDNLQVLHTILFGKKAKAQILKRNISQFSGYVWAENEEKQRAKVKEKLDKCVKEKLMDFCDVLNIPINKSGVKKEELSVKLLEFLESPHVTTDTLLADKEQKGQKRRRKVTPSNIASSGEAPVERQPKKQKQMPQVSKKRKQSSEVEEDDEVDDKVEYSDAKDEAQDDDDDSGTVPNEESDHEETKSEEEDDEQKEKMSKSSSKKVRKDDSAKKVTQKPIPVKKATPAKTVKTPAKPAKKSSLVSKRGTSDADGTSGSHSKSKGPTTKKQKVEKESQDYVKEKDTGKKHPSKSQTKVSARDQGKSKSSKKAKTEPSREEMHAVVVDILKDVDFNTATLSDILRQLGTHFGVDLMHRKAEVKDIITDVINNMSDEEEDGEEAEENAEAGDDADNDDDA</sequence>
<feature type="compositionally biased region" description="Acidic residues" evidence="7">
    <location>
        <begin position="349"/>
        <end position="377"/>
    </location>
</feature>
<protein>
    <submittedName>
        <fullName evidence="9">Protein DEK</fullName>
    </submittedName>
</protein>
<keyword evidence="2" id="KW-0156">Chromatin regulator</keyword>
<dbReference type="GO" id="GO:0006325">
    <property type="term" value="P:chromatin organization"/>
    <property type="evidence" value="ECO:0007669"/>
    <property type="project" value="UniProtKB-KW"/>
</dbReference>
<feature type="compositionally biased region" description="Basic and acidic residues" evidence="7">
    <location>
        <begin position="339"/>
        <end position="348"/>
    </location>
</feature>
<dbReference type="GO" id="GO:2000779">
    <property type="term" value="P:regulation of double-strand break repair"/>
    <property type="evidence" value="ECO:0007669"/>
    <property type="project" value="TreeGrafter"/>
</dbReference>
<dbReference type="Gene3D" id="1.10.10.60">
    <property type="entry name" value="Homeodomain-like"/>
    <property type="match status" value="1"/>
</dbReference>
<keyword evidence="6" id="KW-0539">Nucleus</keyword>
<dbReference type="GO" id="GO:0005730">
    <property type="term" value="C:nucleolus"/>
    <property type="evidence" value="ECO:0007669"/>
    <property type="project" value="UniProtKB-SubCell"/>
</dbReference>
<dbReference type="PANTHER" id="PTHR13468">
    <property type="entry name" value="DEK PROTEIN"/>
    <property type="match status" value="1"/>
</dbReference>
<feature type="domain" description="DEK-C" evidence="8">
    <location>
        <begin position="498"/>
        <end position="553"/>
    </location>
</feature>
<feature type="compositionally biased region" description="Acidic residues" evidence="7">
    <location>
        <begin position="329"/>
        <end position="338"/>
    </location>
</feature>
<dbReference type="FunFam" id="1.10.10.60:FF:000220">
    <property type="entry name" value="DEK domain-containing chromatin associated protein"/>
    <property type="match status" value="1"/>
</dbReference>
<evidence type="ECO:0000256" key="1">
    <source>
        <dbReference type="ARBA" id="ARBA00004604"/>
    </source>
</evidence>
<feature type="compositionally biased region" description="Low complexity" evidence="7">
    <location>
        <begin position="406"/>
        <end position="420"/>
    </location>
</feature>
<dbReference type="InterPro" id="IPR014876">
    <property type="entry name" value="DEK_C"/>
</dbReference>
<dbReference type="Pfam" id="PF08766">
    <property type="entry name" value="DEK_C"/>
    <property type="match status" value="1"/>
</dbReference>
<name>A0A6A1VZL0_9ROSI</name>
<evidence type="ECO:0000313" key="10">
    <source>
        <dbReference type="Proteomes" id="UP000516437"/>
    </source>
</evidence>
<dbReference type="GO" id="GO:0042393">
    <property type="term" value="F:histone binding"/>
    <property type="evidence" value="ECO:0007669"/>
    <property type="project" value="TreeGrafter"/>
</dbReference>
<dbReference type="GO" id="GO:0003677">
    <property type="term" value="F:DNA binding"/>
    <property type="evidence" value="ECO:0007669"/>
    <property type="project" value="UniProtKB-KW"/>
</dbReference>
<feature type="compositionally biased region" description="Basic residues" evidence="7">
    <location>
        <begin position="444"/>
        <end position="453"/>
    </location>
</feature>
<keyword evidence="10" id="KW-1185">Reference proteome</keyword>
<dbReference type="InterPro" id="IPR044198">
    <property type="entry name" value="DEK"/>
</dbReference>
<feature type="region of interest" description="Disordered" evidence="7">
    <location>
        <begin position="1"/>
        <end position="165"/>
    </location>
</feature>
<dbReference type="AlphaFoldDB" id="A0A6A1VZL0"/>
<evidence type="ECO:0000256" key="3">
    <source>
        <dbReference type="ARBA" id="ARBA00023015"/>
    </source>
</evidence>
<gene>
    <name evidence="9" type="ORF">CJ030_MR4G008754</name>
</gene>
<evidence type="ECO:0000256" key="7">
    <source>
        <dbReference type="SAM" id="MobiDB-lite"/>
    </source>
</evidence>
<keyword evidence="3" id="KW-0805">Transcription regulation</keyword>
<comment type="caution">
    <text evidence="9">The sequence shown here is derived from an EMBL/GenBank/DDBJ whole genome shotgun (WGS) entry which is preliminary data.</text>
</comment>
<evidence type="ECO:0000313" key="9">
    <source>
        <dbReference type="EMBL" id="KAB1217496.1"/>
    </source>
</evidence>
<dbReference type="OrthoDB" id="370884at2759"/>
<feature type="compositionally biased region" description="Acidic residues" evidence="7">
    <location>
        <begin position="556"/>
        <end position="581"/>
    </location>
</feature>
<feature type="compositionally biased region" description="Basic and acidic residues" evidence="7">
    <location>
        <begin position="1"/>
        <end position="39"/>
    </location>
</feature>
<reference evidence="9 10" key="1">
    <citation type="journal article" date="2019" name="Plant Biotechnol. J.">
        <title>The red bayberry genome and genetic basis of sex determination.</title>
        <authorList>
            <person name="Jia H.M."/>
            <person name="Jia H.J."/>
            <person name="Cai Q.L."/>
            <person name="Wang Y."/>
            <person name="Zhao H.B."/>
            <person name="Yang W.F."/>
            <person name="Wang G.Y."/>
            <person name="Li Y.H."/>
            <person name="Zhan D.L."/>
            <person name="Shen Y.T."/>
            <person name="Niu Q.F."/>
            <person name="Chang L."/>
            <person name="Qiu J."/>
            <person name="Zhao L."/>
            <person name="Xie H.B."/>
            <person name="Fu W.Y."/>
            <person name="Jin J."/>
            <person name="Li X.W."/>
            <person name="Jiao Y."/>
            <person name="Zhou C.C."/>
            <person name="Tu T."/>
            <person name="Chai C.Y."/>
            <person name="Gao J.L."/>
            <person name="Fan L.J."/>
            <person name="van de Weg E."/>
            <person name="Wang J.Y."/>
            <person name="Gao Z.S."/>
        </authorList>
    </citation>
    <scope>NUCLEOTIDE SEQUENCE [LARGE SCALE GENOMIC DNA]</scope>
    <source>
        <tissue evidence="9">Leaves</tissue>
    </source>
</reference>
<evidence type="ECO:0000256" key="5">
    <source>
        <dbReference type="ARBA" id="ARBA00023163"/>
    </source>
</evidence>
<feature type="compositionally biased region" description="Basic and acidic residues" evidence="7">
    <location>
        <begin position="70"/>
        <end position="90"/>
    </location>
</feature>
<keyword evidence="5" id="KW-0804">Transcription</keyword>
<keyword evidence="4" id="KW-0238">DNA-binding</keyword>
<feature type="region of interest" description="Disordered" evidence="7">
    <location>
        <begin position="554"/>
        <end position="581"/>
    </location>
</feature>
<evidence type="ECO:0000256" key="6">
    <source>
        <dbReference type="ARBA" id="ARBA00023242"/>
    </source>
</evidence>
<dbReference type="PANTHER" id="PTHR13468:SF1">
    <property type="entry name" value="PROTEIN DEK"/>
    <property type="match status" value="1"/>
</dbReference>
<feature type="compositionally biased region" description="Basic and acidic residues" evidence="7">
    <location>
        <begin position="454"/>
        <end position="471"/>
    </location>
</feature>
<feature type="compositionally biased region" description="Basic and acidic residues" evidence="7">
    <location>
        <begin position="101"/>
        <end position="110"/>
    </location>
</feature>
<comment type="subcellular location">
    <subcellularLocation>
        <location evidence="1">Nucleus</location>
        <location evidence="1">Nucleolus</location>
    </subcellularLocation>
</comment>
<feature type="compositionally biased region" description="Basic and acidic residues" evidence="7">
    <location>
        <begin position="131"/>
        <end position="140"/>
    </location>
</feature>
<dbReference type="PROSITE" id="PS51998">
    <property type="entry name" value="DEK_C"/>
    <property type="match status" value="1"/>
</dbReference>
<dbReference type="EMBL" id="RXIC02000022">
    <property type="protein sequence ID" value="KAB1217496.1"/>
    <property type="molecule type" value="Genomic_DNA"/>
</dbReference>
<feature type="compositionally biased region" description="Basic and acidic residues" evidence="7">
    <location>
        <begin position="495"/>
        <end position="504"/>
    </location>
</feature>
<feature type="region of interest" description="Disordered" evidence="7">
    <location>
        <begin position="279"/>
        <end position="504"/>
    </location>
</feature>
<dbReference type="SUPFAM" id="SSF109715">
    <property type="entry name" value="DEK C-terminal domain"/>
    <property type="match status" value="1"/>
</dbReference>
<evidence type="ECO:0000259" key="8">
    <source>
        <dbReference type="PROSITE" id="PS51998"/>
    </source>
</evidence>
<proteinExistence type="predicted"/>